<name>A0ABS6E9J2_9FIRM</name>
<evidence type="ECO:0000259" key="4">
    <source>
        <dbReference type="PROSITE" id="PS01124"/>
    </source>
</evidence>
<dbReference type="RefSeq" id="WP_216521295.1">
    <property type="nucleotide sequence ID" value="NZ_JAHLPM010000016.1"/>
</dbReference>
<evidence type="ECO:0000256" key="1">
    <source>
        <dbReference type="ARBA" id="ARBA00023015"/>
    </source>
</evidence>
<evidence type="ECO:0000313" key="6">
    <source>
        <dbReference type="Proteomes" id="UP000749471"/>
    </source>
</evidence>
<organism evidence="5 6">
    <name type="scientific">Tissierella simiarum</name>
    <dbReference type="NCBI Taxonomy" id="2841534"/>
    <lineage>
        <taxon>Bacteria</taxon>
        <taxon>Bacillati</taxon>
        <taxon>Bacillota</taxon>
        <taxon>Tissierellia</taxon>
        <taxon>Tissierellales</taxon>
        <taxon>Tissierellaceae</taxon>
        <taxon>Tissierella</taxon>
    </lineage>
</organism>
<evidence type="ECO:0000256" key="3">
    <source>
        <dbReference type="ARBA" id="ARBA00023163"/>
    </source>
</evidence>
<keyword evidence="3" id="KW-0804">Transcription</keyword>
<dbReference type="PANTHER" id="PTHR43280">
    <property type="entry name" value="ARAC-FAMILY TRANSCRIPTIONAL REGULATOR"/>
    <property type="match status" value="1"/>
</dbReference>
<dbReference type="InterPro" id="IPR018062">
    <property type="entry name" value="HTH_AraC-typ_CS"/>
</dbReference>
<sequence>MAVYVNQLDKNVLGFINWHWHEEIQFSLVTKGEVEFLVNQNVYTLKEGQGIFINSECLHMSKPVANPDSTYICINVDPKLLTFFPGSALEQKYVKPFLKSHTHSMIVMKSDVEWQNKILNKINTIYDLYSQKAYGYELDICIELAAMWKLLITNQNKTITEENFNKYIDQQRIKTIMSYIHEHYMEKITLQEIASVVHISKGECCRSFKRIVKCTVFEYILNYRINKSIELLRITDMTISQIADLTGFGSASYYIESFKKKVSCTPKEYRKSIMGK</sequence>
<feature type="domain" description="HTH araC/xylS-type" evidence="4">
    <location>
        <begin position="174"/>
        <end position="272"/>
    </location>
</feature>
<protein>
    <submittedName>
        <fullName evidence="5">AraC family transcriptional regulator</fullName>
    </submittedName>
</protein>
<accession>A0ABS6E9J2</accession>
<comment type="caution">
    <text evidence="5">The sequence shown here is derived from an EMBL/GenBank/DDBJ whole genome shotgun (WGS) entry which is preliminary data.</text>
</comment>
<keyword evidence="2" id="KW-0238">DNA-binding</keyword>
<dbReference type="PROSITE" id="PS01124">
    <property type="entry name" value="HTH_ARAC_FAMILY_2"/>
    <property type="match status" value="1"/>
</dbReference>
<keyword evidence="6" id="KW-1185">Reference proteome</keyword>
<dbReference type="InterPro" id="IPR003313">
    <property type="entry name" value="AraC-bd"/>
</dbReference>
<keyword evidence="1" id="KW-0805">Transcription regulation</keyword>
<dbReference type="PANTHER" id="PTHR43280:SF28">
    <property type="entry name" value="HTH-TYPE TRANSCRIPTIONAL ACTIVATOR RHAS"/>
    <property type="match status" value="1"/>
</dbReference>
<proteinExistence type="predicted"/>
<gene>
    <name evidence="5" type="ORF">KQI42_16360</name>
</gene>
<dbReference type="InterPro" id="IPR018060">
    <property type="entry name" value="HTH_AraC"/>
</dbReference>
<dbReference type="Pfam" id="PF12833">
    <property type="entry name" value="HTH_18"/>
    <property type="match status" value="1"/>
</dbReference>
<reference evidence="5 6" key="1">
    <citation type="submission" date="2021-06" db="EMBL/GenBank/DDBJ databases">
        <authorList>
            <person name="Sun Q."/>
            <person name="Li D."/>
        </authorList>
    </citation>
    <scope>NUCLEOTIDE SEQUENCE [LARGE SCALE GENOMIC DNA]</scope>
    <source>
        <strain evidence="5 6">MSJ-40</strain>
    </source>
</reference>
<dbReference type="CDD" id="cd02208">
    <property type="entry name" value="cupin_RmlC-like"/>
    <property type="match status" value="1"/>
</dbReference>
<evidence type="ECO:0000313" key="5">
    <source>
        <dbReference type="EMBL" id="MBU5439589.1"/>
    </source>
</evidence>
<dbReference type="SMART" id="SM00342">
    <property type="entry name" value="HTH_ARAC"/>
    <property type="match status" value="1"/>
</dbReference>
<dbReference type="Pfam" id="PF02311">
    <property type="entry name" value="AraC_binding"/>
    <property type="match status" value="1"/>
</dbReference>
<dbReference type="PROSITE" id="PS00041">
    <property type="entry name" value="HTH_ARAC_FAMILY_1"/>
    <property type="match status" value="1"/>
</dbReference>
<dbReference type="Proteomes" id="UP000749471">
    <property type="component" value="Unassembled WGS sequence"/>
</dbReference>
<dbReference type="EMBL" id="JAHLPM010000016">
    <property type="protein sequence ID" value="MBU5439589.1"/>
    <property type="molecule type" value="Genomic_DNA"/>
</dbReference>
<evidence type="ECO:0000256" key="2">
    <source>
        <dbReference type="ARBA" id="ARBA00023125"/>
    </source>
</evidence>